<feature type="compositionally biased region" description="Gly residues" evidence="3">
    <location>
        <begin position="191"/>
        <end position="203"/>
    </location>
</feature>
<dbReference type="InterPro" id="IPR009003">
    <property type="entry name" value="Peptidase_S1_PA"/>
</dbReference>
<accession>A0A7R8ZR34</accession>
<evidence type="ECO:0000256" key="4">
    <source>
        <dbReference type="SAM" id="SignalP"/>
    </source>
</evidence>
<dbReference type="PANTHER" id="PTHR24252">
    <property type="entry name" value="ACROSIN-RELATED"/>
    <property type="match status" value="1"/>
</dbReference>
<dbReference type="GO" id="GO:0006508">
    <property type="term" value="P:proteolysis"/>
    <property type="evidence" value="ECO:0007669"/>
    <property type="project" value="InterPro"/>
</dbReference>
<evidence type="ECO:0000256" key="3">
    <source>
        <dbReference type="SAM" id="MobiDB-lite"/>
    </source>
</evidence>
<feature type="chain" id="PRO_5044297789" evidence="4">
    <location>
        <begin position="39"/>
        <end position="409"/>
    </location>
</feature>
<dbReference type="GO" id="GO:0004252">
    <property type="term" value="F:serine-type endopeptidase activity"/>
    <property type="evidence" value="ECO:0007669"/>
    <property type="project" value="InterPro"/>
</dbReference>
<dbReference type="SMART" id="SM00680">
    <property type="entry name" value="CLIP"/>
    <property type="match status" value="1"/>
</dbReference>
<dbReference type="EMBL" id="OB661546">
    <property type="protein sequence ID" value="CAD7228464.1"/>
    <property type="molecule type" value="Genomic_DNA"/>
</dbReference>
<evidence type="ECO:0000256" key="2">
    <source>
        <dbReference type="ARBA" id="ARBA00023157"/>
    </source>
</evidence>
<evidence type="ECO:0000256" key="1">
    <source>
        <dbReference type="ARBA" id="ARBA00022729"/>
    </source>
</evidence>
<evidence type="ECO:0000313" key="5">
    <source>
        <dbReference type="EMBL" id="CAD7228464.1"/>
    </source>
</evidence>
<feature type="signal peptide" evidence="4">
    <location>
        <begin position="1"/>
        <end position="38"/>
    </location>
</feature>
<reference evidence="5" key="1">
    <citation type="submission" date="2020-11" db="EMBL/GenBank/DDBJ databases">
        <authorList>
            <person name="Tran Van P."/>
        </authorList>
    </citation>
    <scope>NUCLEOTIDE SEQUENCE</scope>
</reference>
<dbReference type="PANTHER" id="PTHR24252:SF7">
    <property type="entry name" value="HYALIN"/>
    <property type="match status" value="1"/>
</dbReference>
<organism evidence="5">
    <name type="scientific">Cyprideis torosa</name>
    <dbReference type="NCBI Taxonomy" id="163714"/>
    <lineage>
        <taxon>Eukaryota</taxon>
        <taxon>Metazoa</taxon>
        <taxon>Ecdysozoa</taxon>
        <taxon>Arthropoda</taxon>
        <taxon>Crustacea</taxon>
        <taxon>Oligostraca</taxon>
        <taxon>Ostracoda</taxon>
        <taxon>Podocopa</taxon>
        <taxon>Podocopida</taxon>
        <taxon>Cytherocopina</taxon>
        <taxon>Cytheroidea</taxon>
        <taxon>Cytherideidae</taxon>
        <taxon>Cyprideis</taxon>
    </lineage>
</organism>
<protein>
    <submittedName>
        <fullName evidence="5">Uncharacterized protein</fullName>
    </submittedName>
</protein>
<gene>
    <name evidence="5" type="ORF">CTOB1V02_LOCUS6347</name>
</gene>
<dbReference type="Gene3D" id="2.40.10.10">
    <property type="entry name" value="Trypsin-like serine proteases"/>
    <property type="match status" value="1"/>
</dbReference>
<dbReference type="InterPro" id="IPR001254">
    <property type="entry name" value="Trypsin_dom"/>
</dbReference>
<proteinExistence type="predicted"/>
<dbReference type="OrthoDB" id="5918597at2759"/>
<dbReference type="PROSITE" id="PS00134">
    <property type="entry name" value="TRYPSIN_HIS"/>
    <property type="match status" value="1"/>
</dbReference>
<feature type="region of interest" description="Disordered" evidence="3">
    <location>
        <begin position="191"/>
        <end position="217"/>
    </location>
</feature>
<dbReference type="InterPro" id="IPR022700">
    <property type="entry name" value="CLIP"/>
</dbReference>
<dbReference type="Pfam" id="PF00089">
    <property type="entry name" value="Trypsin"/>
    <property type="match status" value="1"/>
</dbReference>
<name>A0A7R8ZR34_9CRUS</name>
<keyword evidence="1 4" id="KW-0732">Signal</keyword>
<keyword evidence="2" id="KW-1015">Disulfide bond</keyword>
<sequence>MRVLQARPFAPWPSRCPCCPLPLLTLLLLVSSALHASAQFDLGSFFNNALKDVNKAVNDRRDRNEPTPVADIVGGIGGILNNVGIATAILEEGFLMDAARHVAPEDNGQTEAAFPDAPHSTGWDAADVRLILPDGTCTAEPNFNGGRPGGRPPVNFGGGGSNFGGGGANFGGGAKPPVNFGGGGGSNFGGGGGSPVVFPGGGPITRPPVTTKPPTNEKLISGPLKELAWVNKLVVTKDDVQIPVPFGGNERNFPIGVGQPDKPHQDCLTPRSEKGKCRFLEHCIQPAFISDFRAYLKYACFIQGRYLGVCCPEAPPPTPPTPPPVTKPPPDPKGTNNCTLININKQGCGISNNFETRIVGGRPADPKDWPWMAALLRDQTDNYCGGALITNKHVLTASHCVQPYVQNQM</sequence>
<dbReference type="AlphaFoldDB" id="A0A7R8ZR34"/>
<dbReference type="InterPro" id="IPR018114">
    <property type="entry name" value="TRYPSIN_HIS"/>
</dbReference>
<dbReference type="InterPro" id="IPR043504">
    <property type="entry name" value="Peptidase_S1_PA_chymotrypsin"/>
</dbReference>
<dbReference type="SUPFAM" id="SSF50494">
    <property type="entry name" value="Trypsin-like serine proteases"/>
    <property type="match status" value="1"/>
</dbReference>